<dbReference type="InterPro" id="IPR036890">
    <property type="entry name" value="HATPase_C_sf"/>
</dbReference>
<evidence type="ECO:0000313" key="2">
    <source>
        <dbReference type="EMBL" id="MDC0679243.1"/>
    </source>
</evidence>
<gene>
    <name evidence="2" type="ORF">POL72_15980</name>
</gene>
<proteinExistence type="predicted"/>
<accession>A0ABT5BYM5</accession>
<dbReference type="Gene3D" id="3.30.565.10">
    <property type="entry name" value="Histidine kinase-like ATPase, C-terminal domain"/>
    <property type="match status" value="1"/>
</dbReference>
<evidence type="ECO:0000256" key="1">
    <source>
        <dbReference type="SAM" id="MobiDB-lite"/>
    </source>
</evidence>
<reference evidence="2 3" key="1">
    <citation type="submission" date="2023-01" db="EMBL/GenBank/DDBJ databases">
        <title>Minimal conservation of predation-associated metabolite biosynthetic gene clusters underscores biosynthetic potential of Myxococcota including descriptions for ten novel species: Archangium lansinium sp. nov., Myxococcus landrumus sp. nov., Nannocystis bai.</title>
        <authorList>
            <person name="Ahearne A."/>
            <person name="Stevens C."/>
            <person name="Dowd S."/>
        </authorList>
    </citation>
    <scope>NUCLEOTIDE SEQUENCE [LARGE SCALE GENOMIC DNA]</scope>
    <source>
        <strain evidence="2 3">WIWO2</strain>
    </source>
</reference>
<feature type="compositionally biased region" description="Basic and acidic residues" evidence="1">
    <location>
        <begin position="1"/>
        <end position="12"/>
    </location>
</feature>
<feature type="region of interest" description="Disordered" evidence="1">
    <location>
        <begin position="563"/>
        <end position="601"/>
    </location>
</feature>
<feature type="compositionally biased region" description="Low complexity" evidence="1">
    <location>
        <begin position="579"/>
        <end position="590"/>
    </location>
</feature>
<keyword evidence="2" id="KW-0547">Nucleotide-binding</keyword>
<dbReference type="EMBL" id="JAQNDK010000002">
    <property type="protein sequence ID" value="MDC0679243.1"/>
    <property type="molecule type" value="Genomic_DNA"/>
</dbReference>
<dbReference type="GO" id="GO:0005524">
    <property type="term" value="F:ATP binding"/>
    <property type="evidence" value="ECO:0007669"/>
    <property type="project" value="UniProtKB-KW"/>
</dbReference>
<protein>
    <submittedName>
        <fullName evidence="2">ATP-binding protein</fullName>
    </submittedName>
</protein>
<evidence type="ECO:0000313" key="3">
    <source>
        <dbReference type="Proteomes" id="UP001217485"/>
    </source>
</evidence>
<keyword evidence="3" id="KW-1185">Reference proteome</keyword>
<comment type="caution">
    <text evidence="2">The sequence shown here is derived from an EMBL/GenBank/DDBJ whole genome shotgun (WGS) entry which is preliminary data.</text>
</comment>
<feature type="region of interest" description="Disordered" evidence="1">
    <location>
        <begin position="1"/>
        <end position="20"/>
    </location>
</feature>
<feature type="compositionally biased region" description="Pro residues" evidence="1">
    <location>
        <begin position="591"/>
        <end position="601"/>
    </location>
</feature>
<dbReference type="Proteomes" id="UP001217485">
    <property type="component" value="Unassembled WGS sequence"/>
</dbReference>
<dbReference type="RefSeq" id="WP_272096201.1">
    <property type="nucleotide sequence ID" value="NZ_JAQNDK010000002.1"/>
</dbReference>
<dbReference type="Pfam" id="PF13589">
    <property type="entry name" value="HATPase_c_3"/>
    <property type="match status" value="1"/>
</dbReference>
<organism evidence="2 3">
    <name type="scientific">Sorangium atrum</name>
    <dbReference type="NCBI Taxonomy" id="2995308"/>
    <lineage>
        <taxon>Bacteria</taxon>
        <taxon>Pseudomonadati</taxon>
        <taxon>Myxococcota</taxon>
        <taxon>Polyangia</taxon>
        <taxon>Polyangiales</taxon>
        <taxon>Polyangiaceae</taxon>
        <taxon>Sorangium</taxon>
    </lineage>
</organism>
<keyword evidence="2" id="KW-0067">ATP-binding</keyword>
<name>A0ABT5BYM5_9BACT</name>
<sequence length="601" mass="63931">MAPYRSSREDRAAPPPPPGPVADMVQQFADPYAFLRELVQNGMDAGARKIAVRVEALPGACATSVADDGCGMSREDIEGPLLTLFSSSKEGDATKIGKYGVGFVSVFALQPQQVDVETWRDGKAWLLRLHSDTSYELEDAGPRQGSGTRVTLIQRLGREAFVEHARRAQAALRRWCRHADREITLSIADHEGGSRTGALRIDSPLAIAAPVSVTAVEEETTVVVGPSAGAQHLARPTSGDGDPAGEHGQSFAGFYNRGLTLFETADELFSGLSGVRFKVMSPHLQHTLSRDNVRRDDAFWEAIARVRELVKGPLRRELAARLPQAAAAAAAGEAEGAATYAAMLEAALSPPTALDPDEIPFPLASPVAGDRCRAGLRALAPGREPLLVARRSDALTAAMARGGLPVVLCNHRATRALLKRCFPAARIEKAHAAYLLVREEREEPKRARAADAALLQVIADALARARHGVARVSLCQVEGALRQRSGFLLPGSGERAGPEQSCHAAREVVRRAARFPPGHALYLNIESDTVALARRRAAVDAVTAGNLLARALLVEAKGPLDPEDSDRLLDLSASPPPLAGAARGERAPAGGPRPAPRGSPR</sequence>
<dbReference type="SUPFAM" id="SSF55874">
    <property type="entry name" value="ATPase domain of HSP90 chaperone/DNA topoisomerase II/histidine kinase"/>
    <property type="match status" value="1"/>
</dbReference>
<dbReference type="NCBIfam" id="NF047352">
    <property type="entry name" value="P_loop_sacsin"/>
    <property type="match status" value="1"/>
</dbReference>